<accession>A0A816P085</accession>
<proteinExistence type="predicted"/>
<dbReference type="Proteomes" id="UP000663887">
    <property type="component" value="Unassembled WGS sequence"/>
</dbReference>
<dbReference type="EMBL" id="CAJNRG010001975">
    <property type="protein sequence ID" value="CAF2042091.1"/>
    <property type="molecule type" value="Genomic_DNA"/>
</dbReference>
<dbReference type="InterPro" id="IPR001107">
    <property type="entry name" value="Band_7"/>
</dbReference>
<reference evidence="3" key="1">
    <citation type="submission" date="2021-02" db="EMBL/GenBank/DDBJ databases">
        <authorList>
            <person name="Nowell W R."/>
        </authorList>
    </citation>
    <scope>NUCLEOTIDE SEQUENCE</scope>
</reference>
<sequence length="395" mass="45253">MGRLNTDQIAISYNTISKKLSREVQASGLHLNAPGFTFIKFPSVFTSMEFDDISCLNQDGVSINLDATLQFKADPNNIYEIVVQFKDFEGYKRILYATGRAAVHDTCAHFNTTAFQSMRGFFQVKLLEEMKNTFTPFYAILRDLQVNNVRRPGDFETAVKDKEAAKENIKIAENERPKLLTQARTEYQKALKQAQIINERAETDSTIILNQADAEAQAVRARYSTETESFAKLKNKMGLTVESLLNYMAIRIIGSSKNDVYINMKSPAQMMSRKRKFSENNNDEQDVKQRQRMTSYHLNTIFQTTQQKLYDGSKNFFRKLNDSTKTNDIKPFQVNSCCSSLHCTIPMLSMCDYCEKQYCSNHLMPCSQCNKIYCLYCSTNISNELTICLTCVQNE</sequence>
<dbReference type="SUPFAM" id="SSF117892">
    <property type="entry name" value="Band 7/SPFH domain"/>
    <property type="match status" value="1"/>
</dbReference>
<name>A0A816P085_9BILA</name>
<evidence type="ECO:0000259" key="2">
    <source>
        <dbReference type="Pfam" id="PF01145"/>
    </source>
</evidence>
<gene>
    <name evidence="3" type="ORF">XDN619_LOCUS6899</name>
</gene>
<evidence type="ECO:0000256" key="1">
    <source>
        <dbReference type="SAM" id="Coils"/>
    </source>
</evidence>
<feature type="domain" description="Band 7" evidence="2">
    <location>
        <begin position="5"/>
        <end position="172"/>
    </location>
</feature>
<evidence type="ECO:0000313" key="3">
    <source>
        <dbReference type="EMBL" id="CAF2042091.1"/>
    </source>
</evidence>
<comment type="caution">
    <text evidence="3">The sequence shown here is derived from an EMBL/GenBank/DDBJ whole genome shotgun (WGS) entry which is preliminary data.</text>
</comment>
<protein>
    <recommendedName>
        <fullName evidence="2">Band 7 domain-containing protein</fullName>
    </recommendedName>
</protein>
<dbReference type="InterPro" id="IPR036013">
    <property type="entry name" value="Band_7/SPFH_dom_sf"/>
</dbReference>
<dbReference type="AlphaFoldDB" id="A0A816P085"/>
<evidence type="ECO:0000313" key="4">
    <source>
        <dbReference type="Proteomes" id="UP000663887"/>
    </source>
</evidence>
<organism evidence="3 4">
    <name type="scientific">Rotaria magnacalcarata</name>
    <dbReference type="NCBI Taxonomy" id="392030"/>
    <lineage>
        <taxon>Eukaryota</taxon>
        <taxon>Metazoa</taxon>
        <taxon>Spiralia</taxon>
        <taxon>Gnathifera</taxon>
        <taxon>Rotifera</taxon>
        <taxon>Eurotatoria</taxon>
        <taxon>Bdelloidea</taxon>
        <taxon>Philodinida</taxon>
        <taxon>Philodinidae</taxon>
        <taxon>Rotaria</taxon>
    </lineage>
</organism>
<keyword evidence="1" id="KW-0175">Coiled coil</keyword>
<feature type="coiled-coil region" evidence="1">
    <location>
        <begin position="155"/>
        <end position="204"/>
    </location>
</feature>
<dbReference type="Pfam" id="PF01145">
    <property type="entry name" value="Band_7"/>
    <property type="match status" value="1"/>
</dbReference>